<evidence type="ECO:0000256" key="1">
    <source>
        <dbReference type="SAM" id="Phobius"/>
    </source>
</evidence>
<evidence type="ECO:0000313" key="2">
    <source>
        <dbReference type="EMBL" id="VWC78477.1"/>
    </source>
</evidence>
<reference evidence="2 3" key="1">
    <citation type="submission" date="2019-09" db="EMBL/GenBank/DDBJ databases">
        <authorList>
            <person name="Depoorter E."/>
        </authorList>
    </citation>
    <scope>NUCLEOTIDE SEQUENCE [LARGE SCALE GENOMIC DNA]</scope>
    <source>
        <strain evidence="2">R-39750</strain>
    </source>
</reference>
<dbReference type="RefSeq" id="WP_175011189.1">
    <property type="nucleotide sequence ID" value="NZ_CABVQN010000004.1"/>
</dbReference>
<keyword evidence="1" id="KW-0812">Transmembrane</keyword>
<dbReference type="Proteomes" id="UP000494110">
    <property type="component" value="Unassembled WGS sequence"/>
</dbReference>
<gene>
    <name evidence="2" type="ORF">BLA39750_01024</name>
</gene>
<sequence length="137" mass="14202">MNSFFPHTVDDKSLPPSRAERLLSLIAGASLLPVVVLQMFDVVPAQAMQEALLGRGMPSLETIGTAIDGLFAPLHGAAGIANPQIAGMVESASKGIAPAMYFGAMTLCLGSVAGSAMLAMRRNRKGLAGGMSDTRSW</sequence>
<organism evidence="2 3">
    <name type="scientific">Burkholderia lata (strain ATCC 17760 / DSM 23089 / LMG 22485 / NCIMB 9086 / R18194 / 383)</name>
    <dbReference type="NCBI Taxonomy" id="482957"/>
    <lineage>
        <taxon>Bacteria</taxon>
        <taxon>Pseudomonadati</taxon>
        <taxon>Pseudomonadota</taxon>
        <taxon>Betaproteobacteria</taxon>
        <taxon>Burkholderiales</taxon>
        <taxon>Burkholderiaceae</taxon>
        <taxon>Burkholderia</taxon>
        <taxon>Burkholderia cepacia complex</taxon>
    </lineage>
</organism>
<keyword evidence="1" id="KW-0472">Membrane</keyword>
<name>A0A6P2VHQ7_BURL3</name>
<evidence type="ECO:0000313" key="3">
    <source>
        <dbReference type="Proteomes" id="UP000494110"/>
    </source>
</evidence>
<keyword evidence="1" id="KW-1133">Transmembrane helix</keyword>
<feature type="transmembrane region" description="Helical" evidence="1">
    <location>
        <begin position="22"/>
        <end position="40"/>
    </location>
</feature>
<accession>A0A6P2VHQ7</accession>
<dbReference type="EMBL" id="CABVQN010000004">
    <property type="protein sequence ID" value="VWC78477.1"/>
    <property type="molecule type" value="Genomic_DNA"/>
</dbReference>
<feature type="transmembrane region" description="Helical" evidence="1">
    <location>
        <begin position="99"/>
        <end position="119"/>
    </location>
</feature>
<proteinExistence type="predicted"/>
<protein>
    <submittedName>
        <fullName evidence="2">Uncharacterized protein</fullName>
    </submittedName>
</protein>
<dbReference type="AlphaFoldDB" id="A0A6P2VHQ7"/>